<dbReference type="VEuPathDB" id="FungiDB:CC1G_02502"/>
<dbReference type="EMBL" id="AACS02000009">
    <property type="protein sequence ID" value="EAU89613.1"/>
    <property type="molecule type" value="Genomic_DNA"/>
</dbReference>
<gene>
    <name evidence="2" type="ORF">CC1G_02502</name>
</gene>
<name>A8NBP2_COPC7</name>
<feature type="region of interest" description="Disordered" evidence="1">
    <location>
        <begin position="49"/>
        <end position="93"/>
    </location>
</feature>
<comment type="caution">
    <text evidence="2">The sequence shown here is derived from an EMBL/GenBank/DDBJ whole genome shotgun (WGS) entry which is preliminary data.</text>
</comment>
<dbReference type="GeneID" id="6008724"/>
<dbReference type="RefSeq" id="XP_001832240.1">
    <property type="nucleotide sequence ID" value="XM_001832188.1"/>
</dbReference>
<accession>A8NBP2</accession>
<protein>
    <submittedName>
        <fullName evidence="2">Uncharacterized protein</fullName>
    </submittedName>
</protein>
<reference evidence="2 3" key="1">
    <citation type="journal article" date="2010" name="Proc. Natl. Acad. Sci. U.S.A.">
        <title>Insights into evolution of multicellular fungi from the assembled chromosomes of the mushroom Coprinopsis cinerea (Coprinus cinereus).</title>
        <authorList>
            <person name="Stajich J.E."/>
            <person name="Wilke S.K."/>
            <person name="Ahren D."/>
            <person name="Au C.H."/>
            <person name="Birren B.W."/>
            <person name="Borodovsky M."/>
            <person name="Burns C."/>
            <person name="Canback B."/>
            <person name="Casselton L.A."/>
            <person name="Cheng C.K."/>
            <person name="Deng J."/>
            <person name="Dietrich F.S."/>
            <person name="Fargo D.C."/>
            <person name="Farman M.L."/>
            <person name="Gathman A.C."/>
            <person name="Goldberg J."/>
            <person name="Guigo R."/>
            <person name="Hoegger P.J."/>
            <person name="Hooker J.B."/>
            <person name="Huggins A."/>
            <person name="James T.Y."/>
            <person name="Kamada T."/>
            <person name="Kilaru S."/>
            <person name="Kodira C."/>
            <person name="Kues U."/>
            <person name="Kupfer D."/>
            <person name="Kwan H.S."/>
            <person name="Lomsadze A."/>
            <person name="Li W."/>
            <person name="Lilly W.W."/>
            <person name="Ma L.J."/>
            <person name="Mackey A.J."/>
            <person name="Manning G."/>
            <person name="Martin F."/>
            <person name="Muraguchi H."/>
            <person name="Natvig D.O."/>
            <person name="Palmerini H."/>
            <person name="Ramesh M.A."/>
            <person name="Rehmeyer C.J."/>
            <person name="Roe B.A."/>
            <person name="Shenoy N."/>
            <person name="Stanke M."/>
            <person name="Ter-Hovhannisyan V."/>
            <person name="Tunlid A."/>
            <person name="Velagapudi R."/>
            <person name="Vision T.J."/>
            <person name="Zeng Q."/>
            <person name="Zolan M.E."/>
            <person name="Pukkila P.J."/>
        </authorList>
    </citation>
    <scope>NUCLEOTIDE SEQUENCE [LARGE SCALE GENOMIC DNA]</scope>
    <source>
        <strain evidence="3">Okayama-7 / 130 / ATCC MYA-4618 / FGSC 9003</strain>
    </source>
</reference>
<dbReference type="AlphaFoldDB" id="A8NBP2"/>
<evidence type="ECO:0000256" key="1">
    <source>
        <dbReference type="SAM" id="MobiDB-lite"/>
    </source>
</evidence>
<evidence type="ECO:0000313" key="3">
    <source>
        <dbReference type="Proteomes" id="UP000001861"/>
    </source>
</evidence>
<organism evidence="2 3">
    <name type="scientific">Coprinopsis cinerea (strain Okayama-7 / 130 / ATCC MYA-4618 / FGSC 9003)</name>
    <name type="common">Inky cap fungus</name>
    <name type="synonym">Hormographiella aspergillata</name>
    <dbReference type="NCBI Taxonomy" id="240176"/>
    <lineage>
        <taxon>Eukaryota</taxon>
        <taxon>Fungi</taxon>
        <taxon>Dikarya</taxon>
        <taxon>Basidiomycota</taxon>
        <taxon>Agaricomycotina</taxon>
        <taxon>Agaricomycetes</taxon>
        <taxon>Agaricomycetidae</taxon>
        <taxon>Agaricales</taxon>
        <taxon>Agaricineae</taxon>
        <taxon>Psathyrellaceae</taxon>
        <taxon>Coprinopsis</taxon>
    </lineage>
</organism>
<sequence>MSRVQAVLYGQLFGRLSALWIPNSWGEAQSFIPQLDLFRVLGLYCDTNSTYVQPEPSNGPGRTQIPRREEYKENRDLSAPREKTPQQATPSGE</sequence>
<dbReference type="KEGG" id="cci:CC1G_02502"/>
<keyword evidence="3" id="KW-1185">Reference proteome</keyword>
<evidence type="ECO:0000313" key="2">
    <source>
        <dbReference type="EMBL" id="EAU89613.1"/>
    </source>
</evidence>
<dbReference type="InParanoid" id="A8NBP2"/>
<dbReference type="Proteomes" id="UP000001861">
    <property type="component" value="Unassembled WGS sequence"/>
</dbReference>
<feature type="compositionally biased region" description="Basic and acidic residues" evidence="1">
    <location>
        <begin position="66"/>
        <end position="84"/>
    </location>
</feature>
<proteinExistence type="predicted"/>